<evidence type="ECO:0000259" key="10">
    <source>
        <dbReference type="PROSITE" id="PS50109"/>
    </source>
</evidence>
<evidence type="ECO:0000313" key="12">
    <source>
        <dbReference type="Proteomes" id="UP000035762"/>
    </source>
</evidence>
<dbReference type="Gene3D" id="1.10.287.130">
    <property type="match status" value="1"/>
</dbReference>
<dbReference type="PROSITE" id="PS50109">
    <property type="entry name" value="HIS_KIN"/>
    <property type="match status" value="1"/>
</dbReference>
<dbReference type="PANTHER" id="PTHR43065">
    <property type="entry name" value="SENSOR HISTIDINE KINASE"/>
    <property type="match status" value="1"/>
</dbReference>
<dbReference type="CDD" id="cd00082">
    <property type="entry name" value="HisKA"/>
    <property type="match status" value="1"/>
</dbReference>
<dbReference type="Gene3D" id="3.30.565.10">
    <property type="entry name" value="Histidine kinase-like ATPase, C-terminal domain"/>
    <property type="match status" value="1"/>
</dbReference>
<feature type="transmembrane region" description="Helical" evidence="9">
    <location>
        <begin position="58"/>
        <end position="78"/>
    </location>
</feature>
<keyword evidence="6" id="KW-0418">Kinase</keyword>
<evidence type="ECO:0000256" key="2">
    <source>
        <dbReference type="ARBA" id="ARBA00012438"/>
    </source>
</evidence>
<dbReference type="SUPFAM" id="SSF47384">
    <property type="entry name" value="Homodimeric domain of signal transducing histidine kinase"/>
    <property type="match status" value="1"/>
</dbReference>
<organism evidence="11 12">
    <name type="scientific">Afipia felis</name>
    <name type="common">Cat scratch disease bacillus</name>
    <dbReference type="NCBI Taxonomy" id="1035"/>
    <lineage>
        <taxon>Bacteria</taxon>
        <taxon>Pseudomonadati</taxon>
        <taxon>Pseudomonadota</taxon>
        <taxon>Alphaproteobacteria</taxon>
        <taxon>Hyphomicrobiales</taxon>
        <taxon>Nitrobacteraceae</taxon>
        <taxon>Afipia</taxon>
    </lineage>
</organism>
<dbReference type="SMART" id="SM00388">
    <property type="entry name" value="HisKA"/>
    <property type="match status" value="1"/>
</dbReference>
<feature type="transmembrane region" description="Helical" evidence="9">
    <location>
        <begin position="12"/>
        <end position="29"/>
    </location>
</feature>
<protein>
    <recommendedName>
        <fullName evidence="2">histidine kinase</fullName>
        <ecNumber evidence="2">2.7.13.3</ecNumber>
    </recommendedName>
</protein>
<dbReference type="STRING" id="1035.BN961_03738"/>
<accession>A0A090MSG8</accession>
<evidence type="ECO:0000256" key="8">
    <source>
        <dbReference type="ARBA" id="ARBA00023012"/>
    </source>
</evidence>
<evidence type="ECO:0000256" key="9">
    <source>
        <dbReference type="SAM" id="Phobius"/>
    </source>
</evidence>
<reference evidence="11 12" key="1">
    <citation type="journal article" date="2014" name="Genome Announc.">
        <title>Genome Sequence of Afipia felis Strain 76713, Isolated in Hospital Water Using an Amoeba Co-Culture Procedure.</title>
        <authorList>
            <person name="Benamar S."/>
            <person name="La Scola B."/>
            <person name="Croce O."/>
        </authorList>
    </citation>
    <scope>NUCLEOTIDE SEQUENCE [LARGE SCALE GENOMIC DNA]</scope>
    <source>
        <strain evidence="11 12">76713</strain>
    </source>
</reference>
<keyword evidence="9" id="KW-0812">Transmembrane</keyword>
<comment type="caution">
    <text evidence="11">The sequence shown here is derived from an EMBL/GenBank/DDBJ whole genome shotgun (WGS) entry which is preliminary data.</text>
</comment>
<dbReference type="PANTHER" id="PTHR43065:SF10">
    <property type="entry name" value="PEROXIDE STRESS-ACTIVATED HISTIDINE KINASE MAK3"/>
    <property type="match status" value="1"/>
</dbReference>
<keyword evidence="5" id="KW-0547">Nucleotide-binding</keyword>
<keyword evidence="9" id="KW-1133">Transmembrane helix</keyword>
<keyword evidence="8" id="KW-0902">Two-component regulatory system</keyword>
<dbReference type="Proteomes" id="UP000035762">
    <property type="component" value="Unassembled WGS sequence"/>
</dbReference>
<dbReference type="OrthoDB" id="7568856at2"/>
<evidence type="ECO:0000256" key="7">
    <source>
        <dbReference type="ARBA" id="ARBA00022840"/>
    </source>
</evidence>
<dbReference type="InterPro" id="IPR036097">
    <property type="entry name" value="HisK_dim/P_sf"/>
</dbReference>
<evidence type="ECO:0000256" key="4">
    <source>
        <dbReference type="ARBA" id="ARBA00022679"/>
    </source>
</evidence>
<dbReference type="InterPro" id="IPR036890">
    <property type="entry name" value="HATPase_C_sf"/>
</dbReference>
<dbReference type="EMBL" id="CCAZ020000002">
    <property type="protein sequence ID" value="CEG10300.1"/>
    <property type="molecule type" value="Genomic_DNA"/>
</dbReference>
<keyword evidence="12" id="KW-1185">Reference proteome</keyword>
<dbReference type="InterPro" id="IPR005467">
    <property type="entry name" value="His_kinase_dom"/>
</dbReference>
<keyword evidence="7" id="KW-0067">ATP-binding</keyword>
<dbReference type="InterPro" id="IPR003594">
    <property type="entry name" value="HATPase_dom"/>
</dbReference>
<gene>
    <name evidence="11" type="primary">fixL_4</name>
    <name evidence="11" type="ORF">BN961_03738</name>
</gene>
<dbReference type="InterPro" id="IPR004358">
    <property type="entry name" value="Sig_transdc_His_kin-like_C"/>
</dbReference>
<evidence type="ECO:0000256" key="1">
    <source>
        <dbReference type="ARBA" id="ARBA00000085"/>
    </source>
</evidence>
<keyword evidence="9" id="KW-0472">Membrane</keyword>
<dbReference type="AlphaFoldDB" id="A0A090MSG8"/>
<keyword evidence="4" id="KW-0808">Transferase</keyword>
<evidence type="ECO:0000313" key="11">
    <source>
        <dbReference type="EMBL" id="CEG10300.1"/>
    </source>
</evidence>
<dbReference type="GO" id="GO:0005524">
    <property type="term" value="F:ATP binding"/>
    <property type="evidence" value="ECO:0007669"/>
    <property type="project" value="UniProtKB-KW"/>
</dbReference>
<dbReference type="GO" id="GO:0000155">
    <property type="term" value="F:phosphorelay sensor kinase activity"/>
    <property type="evidence" value="ECO:0007669"/>
    <property type="project" value="InterPro"/>
</dbReference>
<evidence type="ECO:0000256" key="5">
    <source>
        <dbReference type="ARBA" id="ARBA00022741"/>
    </source>
</evidence>
<feature type="transmembrane region" description="Helical" evidence="9">
    <location>
        <begin position="35"/>
        <end position="51"/>
    </location>
</feature>
<sequence>MLKIANDIRPGSALTLIAMGVAMAGIFIADTVTDYAIAAAVFYTAVILVATRILSGTAVVALACICVALTLISFFLTHSGAYEVGIVNTGISIVAIGVTTYLSLRMVAAKAEALEARDRLLRIARVTTLGQLSASIAHEVNQPLAAVVASGGACTRWLAQEPPNLDKARLALDRIVSDANRASQVIARIRALSKGEAPRRQPFDLREAVMEIATLSRGEIERGGVALQLDLHDGLPRVFADRVQIQQVISNLVLNATEAMSDRALPERRLRIAASQDGRDAIVLAVADSGTGLAPGAREHLFDAFWTTKEGGMGLGLTISQTIVEANGGQISAAPVPGGGTVFEVRLPRHMEAA</sequence>
<dbReference type="SMART" id="SM00387">
    <property type="entry name" value="HATPase_c"/>
    <property type="match status" value="1"/>
</dbReference>
<keyword evidence="3" id="KW-0597">Phosphoprotein</keyword>
<dbReference type="Pfam" id="PF02518">
    <property type="entry name" value="HATPase_c"/>
    <property type="match status" value="1"/>
</dbReference>
<feature type="transmembrane region" description="Helical" evidence="9">
    <location>
        <begin position="84"/>
        <end position="104"/>
    </location>
</feature>
<proteinExistence type="predicted"/>
<dbReference type="EC" id="2.7.13.3" evidence="2"/>
<feature type="domain" description="Histidine kinase" evidence="10">
    <location>
        <begin position="135"/>
        <end position="351"/>
    </location>
</feature>
<dbReference type="SUPFAM" id="SSF55874">
    <property type="entry name" value="ATPase domain of HSP90 chaperone/DNA topoisomerase II/histidine kinase"/>
    <property type="match status" value="1"/>
</dbReference>
<evidence type="ECO:0000256" key="6">
    <source>
        <dbReference type="ARBA" id="ARBA00022777"/>
    </source>
</evidence>
<comment type="catalytic activity">
    <reaction evidence="1">
        <text>ATP + protein L-histidine = ADP + protein N-phospho-L-histidine.</text>
        <dbReference type="EC" id="2.7.13.3"/>
    </reaction>
</comment>
<evidence type="ECO:0000256" key="3">
    <source>
        <dbReference type="ARBA" id="ARBA00022553"/>
    </source>
</evidence>
<dbReference type="InterPro" id="IPR003661">
    <property type="entry name" value="HisK_dim/P_dom"/>
</dbReference>
<dbReference type="PRINTS" id="PR00344">
    <property type="entry name" value="BCTRLSENSOR"/>
</dbReference>
<name>A0A090MSG8_AFIFE</name>
<dbReference type="Pfam" id="PF00512">
    <property type="entry name" value="HisKA"/>
    <property type="match status" value="1"/>
</dbReference>
<dbReference type="RefSeq" id="WP_006022574.1">
    <property type="nucleotide sequence ID" value="NZ_CCAZ020000002.1"/>
</dbReference>